<feature type="transmembrane region" description="Helical" evidence="6">
    <location>
        <begin position="289"/>
        <end position="317"/>
    </location>
</feature>
<dbReference type="PANTHER" id="PTHR21716:SF16">
    <property type="entry name" value="BLL1467 PROTEIN"/>
    <property type="match status" value="1"/>
</dbReference>
<evidence type="ECO:0000256" key="4">
    <source>
        <dbReference type="ARBA" id="ARBA00022989"/>
    </source>
</evidence>
<feature type="transmembrane region" description="Helical" evidence="6">
    <location>
        <begin position="62"/>
        <end position="82"/>
    </location>
</feature>
<sequence length="340" mass="35922">MPDLGRSPIQTLSLAVIATVAAIALLQNGQELFAPVTLGLVVAIVLAPMVSRLGRIGVPRAVSATGALFIAIAAIILLLSLVGPVVMDVIAQIPRIEARAMWWLEGMSRSLQGLEPITEELRKSMGGGGQSAMEQAVPTLSEALWMAPNFMGQALIFAGTLFFFLLTRDNIYEAAPAQARTLRQADRAVSHYFTTVTAINAGLGFAVFGVMSLIGLKGAVMWGMAAFLLNFVLYLGPAVLVISLLIAGVTQKTGVAALLPAASYLMLNLTEAQFVTPTLVGHRLRINPLAVFVAIIFGLWLWGPLGGIVALPVMVWIGALLSATAEATTAPHFNTQPEPT</sequence>
<dbReference type="Proteomes" id="UP000054935">
    <property type="component" value="Unassembled WGS sequence"/>
</dbReference>
<reference evidence="7 8" key="1">
    <citation type="submission" date="2015-09" db="EMBL/GenBank/DDBJ databases">
        <authorList>
            <consortium name="Swine Surveillance"/>
        </authorList>
    </citation>
    <scope>NUCLEOTIDE SEQUENCE [LARGE SCALE GENOMIC DNA]</scope>
    <source>
        <strain evidence="7 8">CECT 7648</strain>
    </source>
</reference>
<evidence type="ECO:0000256" key="6">
    <source>
        <dbReference type="SAM" id="Phobius"/>
    </source>
</evidence>
<feature type="transmembrane region" description="Helical" evidence="6">
    <location>
        <begin position="253"/>
        <end position="269"/>
    </location>
</feature>
<dbReference type="InterPro" id="IPR002549">
    <property type="entry name" value="AI-2E-like"/>
</dbReference>
<dbReference type="Pfam" id="PF01594">
    <property type="entry name" value="AI-2E_transport"/>
    <property type="match status" value="1"/>
</dbReference>
<keyword evidence="8" id="KW-1185">Reference proteome</keyword>
<evidence type="ECO:0000256" key="1">
    <source>
        <dbReference type="ARBA" id="ARBA00004141"/>
    </source>
</evidence>
<feature type="transmembrane region" description="Helical" evidence="6">
    <location>
        <begin position="188"/>
        <end position="214"/>
    </location>
</feature>
<proteinExistence type="inferred from homology"/>
<comment type="subcellular location">
    <subcellularLocation>
        <location evidence="1">Membrane</location>
        <topology evidence="1">Multi-pass membrane protein</topology>
    </subcellularLocation>
</comment>
<gene>
    <name evidence="7" type="primary">tqsA</name>
    <name evidence="7" type="ORF">TRN7648_00548</name>
</gene>
<dbReference type="EMBL" id="CYSE01000001">
    <property type="protein sequence ID" value="CUH75654.1"/>
    <property type="molecule type" value="Genomic_DNA"/>
</dbReference>
<comment type="similarity">
    <text evidence="2">Belongs to the autoinducer-2 exporter (AI-2E) (TC 2.A.86) family.</text>
</comment>
<organism evidence="7 8">
    <name type="scientific">Tropicibacter naphthalenivorans</name>
    <dbReference type="NCBI Taxonomy" id="441103"/>
    <lineage>
        <taxon>Bacteria</taxon>
        <taxon>Pseudomonadati</taxon>
        <taxon>Pseudomonadota</taxon>
        <taxon>Alphaproteobacteria</taxon>
        <taxon>Rhodobacterales</taxon>
        <taxon>Roseobacteraceae</taxon>
        <taxon>Tropicibacter</taxon>
    </lineage>
</organism>
<protein>
    <submittedName>
        <fullName evidence="7">Transport of quorum-sensing signal protein</fullName>
    </submittedName>
</protein>
<keyword evidence="3 6" id="KW-0812">Transmembrane</keyword>
<feature type="transmembrane region" description="Helical" evidence="6">
    <location>
        <begin position="220"/>
        <end position="246"/>
    </location>
</feature>
<dbReference type="STRING" id="441103.TRN7648_00548"/>
<dbReference type="PANTHER" id="PTHR21716">
    <property type="entry name" value="TRANSMEMBRANE PROTEIN"/>
    <property type="match status" value="1"/>
</dbReference>
<name>A0A0P1G1H9_9RHOB</name>
<keyword evidence="5 6" id="KW-0472">Membrane</keyword>
<feature type="transmembrane region" description="Helical" evidence="6">
    <location>
        <begin position="150"/>
        <end position="167"/>
    </location>
</feature>
<evidence type="ECO:0000313" key="7">
    <source>
        <dbReference type="EMBL" id="CUH75654.1"/>
    </source>
</evidence>
<evidence type="ECO:0000313" key="8">
    <source>
        <dbReference type="Proteomes" id="UP000054935"/>
    </source>
</evidence>
<feature type="transmembrane region" description="Helical" evidence="6">
    <location>
        <begin position="32"/>
        <end position="50"/>
    </location>
</feature>
<evidence type="ECO:0000256" key="2">
    <source>
        <dbReference type="ARBA" id="ARBA00009773"/>
    </source>
</evidence>
<accession>A0A0P1G1H9</accession>
<keyword evidence="4 6" id="KW-1133">Transmembrane helix</keyword>
<feature type="transmembrane region" description="Helical" evidence="6">
    <location>
        <begin position="7"/>
        <end position="26"/>
    </location>
</feature>
<dbReference type="GO" id="GO:0055085">
    <property type="term" value="P:transmembrane transport"/>
    <property type="evidence" value="ECO:0007669"/>
    <property type="project" value="TreeGrafter"/>
</dbReference>
<evidence type="ECO:0000256" key="3">
    <source>
        <dbReference type="ARBA" id="ARBA00022692"/>
    </source>
</evidence>
<dbReference type="GO" id="GO:0016020">
    <property type="term" value="C:membrane"/>
    <property type="evidence" value="ECO:0007669"/>
    <property type="project" value="UniProtKB-SubCell"/>
</dbReference>
<dbReference type="AlphaFoldDB" id="A0A0P1G1H9"/>
<dbReference type="RefSeq" id="WP_058246089.1">
    <property type="nucleotide sequence ID" value="NZ_CYSE01000001.1"/>
</dbReference>
<evidence type="ECO:0000256" key="5">
    <source>
        <dbReference type="ARBA" id="ARBA00023136"/>
    </source>
</evidence>